<dbReference type="AlphaFoldDB" id="A0A645I2L8"/>
<feature type="region of interest" description="Disordered" evidence="1">
    <location>
        <begin position="52"/>
        <end position="74"/>
    </location>
</feature>
<accession>A0A645I2L8</accession>
<dbReference type="EMBL" id="VSSQ01103971">
    <property type="protein sequence ID" value="MPN44669.1"/>
    <property type="molecule type" value="Genomic_DNA"/>
</dbReference>
<reference evidence="2" key="1">
    <citation type="submission" date="2019-08" db="EMBL/GenBank/DDBJ databases">
        <authorList>
            <person name="Kucharzyk K."/>
            <person name="Murdoch R.W."/>
            <person name="Higgins S."/>
            <person name="Loffler F."/>
        </authorList>
    </citation>
    <scope>NUCLEOTIDE SEQUENCE</scope>
</reference>
<evidence type="ECO:0000313" key="2">
    <source>
        <dbReference type="EMBL" id="MPN44669.1"/>
    </source>
</evidence>
<proteinExistence type="predicted"/>
<feature type="compositionally biased region" description="Polar residues" evidence="1">
    <location>
        <begin position="52"/>
        <end position="66"/>
    </location>
</feature>
<gene>
    <name evidence="2" type="ORF">SDC9_192234</name>
</gene>
<sequence>MAGVVTAIIGVAAGDKENIAGKAADIDQIAGEKKKLCPLCGPPIIINLSGQISGQREPQESMNHSDGAQGKPNGLKWIIHVKAGP</sequence>
<name>A0A645I2L8_9ZZZZ</name>
<protein>
    <submittedName>
        <fullName evidence="2">Uncharacterized protein</fullName>
    </submittedName>
</protein>
<organism evidence="2">
    <name type="scientific">bioreactor metagenome</name>
    <dbReference type="NCBI Taxonomy" id="1076179"/>
    <lineage>
        <taxon>unclassified sequences</taxon>
        <taxon>metagenomes</taxon>
        <taxon>ecological metagenomes</taxon>
    </lineage>
</organism>
<evidence type="ECO:0000256" key="1">
    <source>
        <dbReference type="SAM" id="MobiDB-lite"/>
    </source>
</evidence>
<comment type="caution">
    <text evidence="2">The sequence shown here is derived from an EMBL/GenBank/DDBJ whole genome shotgun (WGS) entry which is preliminary data.</text>
</comment>